<keyword evidence="1" id="KW-1185">Reference proteome</keyword>
<proteinExistence type="predicted"/>
<gene>
    <name evidence="2" type="primary">LOC108678867</name>
</gene>
<protein>
    <submittedName>
        <fullName evidence="2">Uncharacterized protein LOC108678867</fullName>
    </submittedName>
</protein>
<evidence type="ECO:0000313" key="1">
    <source>
        <dbReference type="Proteomes" id="UP000694843"/>
    </source>
</evidence>
<dbReference type="KEGG" id="hazt:108678867"/>
<dbReference type="GeneID" id="108678867"/>
<dbReference type="OrthoDB" id="10534928at2759"/>
<dbReference type="Proteomes" id="UP000694843">
    <property type="component" value="Unplaced"/>
</dbReference>
<organism evidence="1 2">
    <name type="scientific">Hyalella azteca</name>
    <name type="common">Amphipod</name>
    <dbReference type="NCBI Taxonomy" id="294128"/>
    <lineage>
        <taxon>Eukaryota</taxon>
        <taxon>Metazoa</taxon>
        <taxon>Ecdysozoa</taxon>
        <taxon>Arthropoda</taxon>
        <taxon>Crustacea</taxon>
        <taxon>Multicrustacea</taxon>
        <taxon>Malacostraca</taxon>
        <taxon>Eumalacostraca</taxon>
        <taxon>Peracarida</taxon>
        <taxon>Amphipoda</taxon>
        <taxon>Senticaudata</taxon>
        <taxon>Talitrida</taxon>
        <taxon>Talitroidea</taxon>
        <taxon>Hyalellidae</taxon>
        <taxon>Hyalella</taxon>
    </lineage>
</organism>
<accession>A0A8B7PAT6</accession>
<dbReference type="RefSeq" id="XP_018022852.1">
    <property type="nucleotide sequence ID" value="XM_018167363.2"/>
</dbReference>
<evidence type="ECO:0000313" key="2">
    <source>
        <dbReference type="RefSeq" id="XP_018022852.1"/>
    </source>
</evidence>
<name>A0A8B7PAT6_HYAAZ</name>
<dbReference type="AlphaFoldDB" id="A0A8B7PAT6"/>
<sequence>MGTELHDSFTIGLKRTRDIAFYQEEDEACGNQRKWFVQDKQIIENSCIERKKVYDRTLDRLFSGSRNFWMSNSQIQSASISESLSSTELSAENEIDFQDSSQRSITSYFTGIPKIVQSKHDLSCSRELTDECPHVTSKCNEAGTAESEAFHAVNDKPVVAASFLQHQLTIDSRGGLSRAFALSTSPKSIMDRCSCSCGKALQSCSDCSKNFCHDCLRICYKCKKFFCRECRMNSFLHEDNMTACYRCLG</sequence>
<reference evidence="2" key="1">
    <citation type="submission" date="2025-08" db="UniProtKB">
        <authorList>
            <consortium name="RefSeq"/>
        </authorList>
    </citation>
    <scope>IDENTIFICATION</scope>
    <source>
        <tissue evidence="2">Whole organism</tissue>
    </source>
</reference>